<comment type="caution">
    <text evidence="2">The sequence shown here is derived from an EMBL/GenBank/DDBJ whole genome shotgun (WGS) entry which is preliminary data.</text>
</comment>
<dbReference type="EMBL" id="JRHO01000009">
    <property type="protein sequence ID" value="KGK99010.1"/>
    <property type="molecule type" value="Genomic_DNA"/>
</dbReference>
<dbReference type="Pfam" id="PF07441">
    <property type="entry name" value="BofA"/>
    <property type="match status" value="1"/>
</dbReference>
<feature type="transmembrane region" description="Helical" evidence="1">
    <location>
        <begin position="6"/>
        <end position="22"/>
    </location>
</feature>
<reference evidence="2 3" key="1">
    <citation type="submission" date="2014-09" db="EMBL/GenBank/DDBJ databases">
        <title>Draft genome sequence of an obligately methylotrophic methanogen, Methanococcoides methylutens, isolated from marine sediment.</title>
        <authorList>
            <person name="Guan Y."/>
            <person name="Ngugi D.K."/>
            <person name="Blom J."/>
            <person name="Ali S."/>
            <person name="Ferry J.G."/>
            <person name="Stingl U."/>
        </authorList>
    </citation>
    <scope>NUCLEOTIDE SEQUENCE [LARGE SCALE GENOMIC DNA]</scope>
    <source>
        <strain evidence="2 3">DSM 2657</strain>
    </source>
</reference>
<dbReference type="OrthoDB" id="205985at2157"/>
<keyword evidence="1" id="KW-0472">Membrane</keyword>
<keyword evidence="1" id="KW-1133">Transmembrane helix</keyword>
<dbReference type="InterPro" id="IPR010001">
    <property type="entry name" value="BofA"/>
</dbReference>
<dbReference type="AlphaFoldDB" id="A0A099T1H1"/>
<accession>A0A099T1H1</accession>
<evidence type="ECO:0000313" key="2">
    <source>
        <dbReference type="EMBL" id="KGK99010.1"/>
    </source>
</evidence>
<keyword evidence="3" id="KW-1185">Reference proteome</keyword>
<proteinExistence type="predicted"/>
<feature type="transmembrane region" description="Helical" evidence="1">
    <location>
        <begin position="54"/>
        <end position="79"/>
    </location>
</feature>
<evidence type="ECO:0000313" key="3">
    <source>
        <dbReference type="Proteomes" id="UP000029859"/>
    </source>
</evidence>
<feature type="transmembrane region" description="Helical" evidence="1">
    <location>
        <begin position="29"/>
        <end position="48"/>
    </location>
</feature>
<name>A0A099T1H1_METMT</name>
<gene>
    <name evidence="2" type="ORF">LI82_02960</name>
</gene>
<dbReference type="Proteomes" id="UP000029859">
    <property type="component" value="Unassembled WGS sequence"/>
</dbReference>
<organism evidence="2 3">
    <name type="scientific">Methanococcoides methylutens</name>
    <dbReference type="NCBI Taxonomy" id="2226"/>
    <lineage>
        <taxon>Archaea</taxon>
        <taxon>Methanobacteriati</taxon>
        <taxon>Methanobacteriota</taxon>
        <taxon>Stenosarchaea group</taxon>
        <taxon>Methanomicrobia</taxon>
        <taxon>Methanosarcinales</taxon>
        <taxon>Methanosarcinaceae</taxon>
        <taxon>Methanococcoides</taxon>
    </lineage>
</organism>
<dbReference type="RefSeq" id="WP_048193439.1">
    <property type="nucleotide sequence ID" value="NZ_JRHO01000009.1"/>
</dbReference>
<evidence type="ECO:0000256" key="1">
    <source>
        <dbReference type="SAM" id="Phobius"/>
    </source>
</evidence>
<sequence length="81" mass="8718">MVMEIIVVLVAIIIALLLYKVLKTVKNMVVNTVLGVILLLIANFALGLNIAFSWVVILVCAFTGVVGAVLIVLLAYLGIFF</sequence>
<keyword evidence="1" id="KW-0812">Transmembrane</keyword>
<protein>
    <submittedName>
        <fullName evidence="2">SigmaK-factor processing regulatory protein BofA</fullName>
    </submittedName>
</protein>